<dbReference type="AlphaFoldDB" id="A0A317Q7R7"/>
<keyword evidence="8 9" id="KW-0472">Membrane</keyword>
<dbReference type="PANTHER" id="PTHR30081">
    <property type="entry name" value="PROTEIN-EXPORT MEMBRANE PROTEIN SEC"/>
    <property type="match status" value="1"/>
</dbReference>
<reference evidence="11 12" key="1">
    <citation type="submission" date="2018-05" db="EMBL/GenBank/DDBJ databases">
        <title>Freshwater and sediment microbial communities from various areas in North America, analyzing microbe dynamics in response to fracking.</title>
        <authorList>
            <person name="Lamendella R."/>
        </authorList>
    </citation>
    <scope>NUCLEOTIDE SEQUENCE [LARGE SCALE GENOMIC DNA]</scope>
    <source>
        <strain evidence="11 12">125B1</strain>
    </source>
</reference>
<evidence type="ECO:0000259" key="10">
    <source>
        <dbReference type="Pfam" id="PF02355"/>
    </source>
</evidence>
<dbReference type="EMBL" id="QGTT01000006">
    <property type="protein sequence ID" value="PWW13312.1"/>
    <property type="molecule type" value="Genomic_DNA"/>
</dbReference>
<dbReference type="OrthoDB" id="9774769at2"/>
<comment type="subcellular location">
    <subcellularLocation>
        <location evidence="1 9">Cell membrane</location>
        <topology evidence="1 9">Multi-pass membrane protein</topology>
    </subcellularLocation>
</comment>
<feature type="transmembrane region" description="Helical" evidence="9">
    <location>
        <begin position="190"/>
        <end position="211"/>
    </location>
</feature>
<dbReference type="Proteomes" id="UP000246964">
    <property type="component" value="Unassembled WGS sequence"/>
</dbReference>
<evidence type="ECO:0000256" key="5">
    <source>
        <dbReference type="ARBA" id="ARBA00022927"/>
    </source>
</evidence>
<dbReference type="InterPro" id="IPR022646">
    <property type="entry name" value="SecD/SecF_CS"/>
</dbReference>
<keyword evidence="12" id="KW-1185">Reference proteome</keyword>
<dbReference type="HAMAP" id="MF_01464_B">
    <property type="entry name" value="SecF_B"/>
    <property type="match status" value="1"/>
</dbReference>
<dbReference type="STRING" id="519453.SAMN04488070_2166"/>
<dbReference type="GO" id="GO:0005886">
    <property type="term" value="C:plasma membrane"/>
    <property type="evidence" value="ECO:0007669"/>
    <property type="project" value="UniProtKB-SubCell"/>
</dbReference>
<evidence type="ECO:0000256" key="9">
    <source>
        <dbReference type="HAMAP-Rule" id="MF_01464"/>
    </source>
</evidence>
<dbReference type="GO" id="GO:0043952">
    <property type="term" value="P:protein transport by the Sec complex"/>
    <property type="evidence" value="ECO:0007669"/>
    <property type="project" value="UniProtKB-UniRule"/>
</dbReference>
<dbReference type="PRINTS" id="PR01755">
    <property type="entry name" value="SECFTRNLCASE"/>
</dbReference>
<dbReference type="GO" id="GO:0065002">
    <property type="term" value="P:intracellular protein transmembrane transport"/>
    <property type="evidence" value="ECO:0007669"/>
    <property type="project" value="UniProtKB-UniRule"/>
</dbReference>
<keyword evidence="2 9" id="KW-0813">Transport</keyword>
<evidence type="ECO:0000256" key="4">
    <source>
        <dbReference type="ARBA" id="ARBA00022692"/>
    </source>
</evidence>
<dbReference type="InterPro" id="IPR022645">
    <property type="entry name" value="SecD/SecF_bac"/>
</dbReference>
<evidence type="ECO:0000313" key="12">
    <source>
        <dbReference type="Proteomes" id="UP000246964"/>
    </source>
</evidence>
<dbReference type="NCBIfam" id="TIGR00916">
    <property type="entry name" value="2A0604s01"/>
    <property type="match status" value="1"/>
</dbReference>
<evidence type="ECO:0000256" key="3">
    <source>
        <dbReference type="ARBA" id="ARBA00022475"/>
    </source>
</evidence>
<evidence type="ECO:0000256" key="7">
    <source>
        <dbReference type="ARBA" id="ARBA00023010"/>
    </source>
</evidence>
<feature type="transmembrane region" description="Helical" evidence="9">
    <location>
        <begin position="139"/>
        <end position="156"/>
    </location>
</feature>
<accession>A0A317Q7R7</accession>
<keyword evidence="5 9" id="KW-0653">Protein transport</keyword>
<dbReference type="PANTHER" id="PTHR30081:SF8">
    <property type="entry name" value="PROTEIN TRANSLOCASE SUBUNIT SECF"/>
    <property type="match status" value="1"/>
</dbReference>
<dbReference type="Gene3D" id="1.20.1640.10">
    <property type="entry name" value="Multidrug efflux transporter AcrB transmembrane domain"/>
    <property type="match status" value="1"/>
</dbReference>
<evidence type="ECO:0000256" key="6">
    <source>
        <dbReference type="ARBA" id="ARBA00022989"/>
    </source>
</evidence>
<dbReference type="InterPro" id="IPR048634">
    <property type="entry name" value="SecD_SecF_C"/>
</dbReference>
<dbReference type="RefSeq" id="WP_110075819.1">
    <property type="nucleotide sequence ID" value="NZ_QGTT01000006.1"/>
</dbReference>
<dbReference type="GO" id="GO:0015450">
    <property type="term" value="F:protein-transporting ATPase activity"/>
    <property type="evidence" value="ECO:0007669"/>
    <property type="project" value="InterPro"/>
</dbReference>
<feature type="transmembrane region" description="Helical" evidence="9">
    <location>
        <begin position="269"/>
        <end position="292"/>
    </location>
</feature>
<comment type="function">
    <text evidence="9">Part of the Sec protein translocase complex. Interacts with the SecYEG preprotein conducting channel. SecDF uses the proton motive force (PMF) to complete protein translocation after the ATP-dependent function of SecA.</text>
</comment>
<organism evidence="11 12">
    <name type="scientific">Pseudidiomarina maritima</name>
    <dbReference type="NCBI Taxonomy" id="519453"/>
    <lineage>
        <taxon>Bacteria</taxon>
        <taxon>Pseudomonadati</taxon>
        <taxon>Pseudomonadota</taxon>
        <taxon>Gammaproteobacteria</taxon>
        <taxon>Alteromonadales</taxon>
        <taxon>Idiomarinaceae</taxon>
        <taxon>Pseudidiomarina</taxon>
    </lineage>
</organism>
<keyword evidence="6 9" id="KW-1133">Transmembrane helix</keyword>
<keyword evidence="7 9" id="KW-0811">Translocation</keyword>
<comment type="subunit">
    <text evidence="9">Forms a complex with SecD. Part of the essential Sec protein translocation apparatus which comprises SecA, SecYEG and auxiliary proteins SecDF-YajC and YidC.</text>
</comment>
<dbReference type="Pfam" id="PF07549">
    <property type="entry name" value="Sec_GG"/>
    <property type="match status" value="1"/>
</dbReference>
<dbReference type="Pfam" id="PF02355">
    <property type="entry name" value="SecD_SecF_C"/>
    <property type="match status" value="1"/>
</dbReference>
<dbReference type="InterPro" id="IPR005665">
    <property type="entry name" value="SecF_bac"/>
</dbReference>
<feature type="transmembrane region" description="Helical" evidence="9">
    <location>
        <begin position="163"/>
        <end position="184"/>
    </location>
</feature>
<evidence type="ECO:0000256" key="2">
    <source>
        <dbReference type="ARBA" id="ARBA00022448"/>
    </source>
</evidence>
<comment type="similarity">
    <text evidence="9">Belongs to the SecD/SecF family. SecF subfamily.</text>
</comment>
<feature type="transmembrane region" description="Helical" evidence="9">
    <location>
        <begin position="242"/>
        <end position="263"/>
    </location>
</feature>
<evidence type="ECO:0000256" key="8">
    <source>
        <dbReference type="ARBA" id="ARBA00023136"/>
    </source>
</evidence>
<name>A0A317Q7R7_9GAMM</name>
<dbReference type="SUPFAM" id="SSF82866">
    <property type="entry name" value="Multidrug efflux transporter AcrB transmembrane domain"/>
    <property type="match status" value="1"/>
</dbReference>
<dbReference type="NCBIfam" id="TIGR00966">
    <property type="entry name" value="transloc_SecF"/>
    <property type="match status" value="1"/>
</dbReference>
<keyword evidence="3 9" id="KW-1003">Cell membrane</keyword>
<proteinExistence type="inferred from homology"/>
<sequence>MHELIKTHKTIPFMRYRKLSWLFSGLLLLASIFSLSTNSLNWGLDFTGGTVIEVGYDQPADLSSIRQTLDANGFGGAVVQNFGTQQDVLIRIEPQEGVKAQELGSQILNLLQAESSGSVDMRRIEFVGPNVGDELTEQGGLAMLAALLCILVYIALRFEWRLALGAVGALAHDVILTLGLFSVLGLEFDLTVLAALLAVIGYSINDTVVVCDRIRENFRKYRNSTSEETIDGALTDTMSRTVVTSLTTILVLLALFFMGGQLIHGFATALLFGVVVGTYSSIYIASSLALALGVSREDLMPPEIEKEGEDLEPMP</sequence>
<comment type="caution">
    <text evidence="9">Lacks conserved residue(s) required for the propagation of feature annotation.</text>
</comment>
<evidence type="ECO:0000256" key="1">
    <source>
        <dbReference type="ARBA" id="ARBA00004651"/>
    </source>
</evidence>
<dbReference type="GO" id="GO:0006605">
    <property type="term" value="P:protein targeting"/>
    <property type="evidence" value="ECO:0007669"/>
    <property type="project" value="UniProtKB-UniRule"/>
</dbReference>
<dbReference type="InterPro" id="IPR055344">
    <property type="entry name" value="SecD_SecF_C_bact"/>
</dbReference>
<feature type="domain" description="Protein export membrane protein SecD/SecF C-terminal" evidence="10">
    <location>
        <begin position="116"/>
        <end position="293"/>
    </location>
</feature>
<comment type="caution">
    <text evidence="11">The sequence shown here is derived from an EMBL/GenBank/DDBJ whole genome shotgun (WGS) entry which is preliminary data.</text>
</comment>
<gene>
    <name evidence="9" type="primary">secF</name>
    <name evidence="11" type="ORF">DET45_10625</name>
</gene>
<keyword evidence="4 9" id="KW-0812">Transmembrane</keyword>
<protein>
    <recommendedName>
        <fullName evidence="9">Protein-export membrane protein SecF</fullName>
    </recommendedName>
</protein>
<dbReference type="InterPro" id="IPR022813">
    <property type="entry name" value="SecD/SecF_arch_bac"/>
</dbReference>
<evidence type="ECO:0000313" key="11">
    <source>
        <dbReference type="EMBL" id="PWW13312.1"/>
    </source>
</evidence>